<dbReference type="SUPFAM" id="SSF51735">
    <property type="entry name" value="NAD(P)-binding Rossmann-fold domains"/>
    <property type="match status" value="1"/>
</dbReference>
<dbReference type="Gene3D" id="3.90.25.10">
    <property type="entry name" value="UDP-galactose 4-epimerase, domain 1"/>
    <property type="match status" value="1"/>
</dbReference>
<dbReference type="OrthoDB" id="10254221at2759"/>
<comment type="caution">
    <text evidence="4">The sequence shown here is derived from an EMBL/GenBank/DDBJ whole genome shotgun (WGS) entry which is preliminary data.</text>
</comment>
<dbReference type="Gene3D" id="3.40.50.720">
    <property type="entry name" value="NAD(P)-binding Rossmann-like Domain"/>
    <property type="match status" value="1"/>
</dbReference>
<gene>
    <name evidence="4" type="ORF">B0J11DRAFT_87969</name>
</gene>
<feature type="domain" description="NmrA-like" evidence="3">
    <location>
        <begin position="3"/>
        <end position="258"/>
    </location>
</feature>
<accession>A0A9P9DBV1</accession>
<dbReference type="PANTHER" id="PTHR42748:SF22">
    <property type="entry name" value="NMRA-LIKE DOMAIN-CONTAINING PROTEIN"/>
    <property type="match status" value="1"/>
</dbReference>
<reference evidence="4" key="1">
    <citation type="journal article" date="2021" name="Nat. Commun.">
        <title>Genetic determinants of endophytism in the Arabidopsis root mycobiome.</title>
        <authorList>
            <person name="Mesny F."/>
            <person name="Miyauchi S."/>
            <person name="Thiergart T."/>
            <person name="Pickel B."/>
            <person name="Atanasova L."/>
            <person name="Karlsson M."/>
            <person name="Huettel B."/>
            <person name="Barry K.W."/>
            <person name="Haridas S."/>
            <person name="Chen C."/>
            <person name="Bauer D."/>
            <person name="Andreopoulos W."/>
            <person name="Pangilinan J."/>
            <person name="LaButti K."/>
            <person name="Riley R."/>
            <person name="Lipzen A."/>
            <person name="Clum A."/>
            <person name="Drula E."/>
            <person name="Henrissat B."/>
            <person name="Kohler A."/>
            <person name="Grigoriev I.V."/>
            <person name="Martin F.M."/>
            <person name="Hacquard S."/>
        </authorList>
    </citation>
    <scope>NUCLEOTIDE SEQUENCE</scope>
    <source>
        <strain evidence="4">MPI-CAGE-CH-0243</strain>
    </source>
</reference>
<organism evidence="4 5">
    <name type="scientific">Dendryphion nanum</name>
    <dbReference type="NCBI Taxonomy" id="256645"/>
    <lineage>
        <taxon>Eukaryota</taxon>
        <taxon>Fungi</taxon>
        <taxon>Dikarya</taxon>
        <taxon>Ascomycota</taxon>
        <taxon>Pezizomycotina</taxon>
        <taxon>Dothideomycetes</taxon>
        <taxon>Pleosporomycetidae</taxon>
        <taxon>Pleosporales</taxon>
        <taxon>Torulaceae</taxon>
        <taxon>Dendryphion</taxon>
    </lineage>
</organism>
<dbReference type="InterPro" id="IPR008030">
    <property type="entry name" value="NmrA-like"/>
</dbReference>
<dbReference type="InterPro" id="IPR051164">
    <property type="entry name" value="NmrA-like_oxidored"/>
</dbReference>
<protein>
    <recommendedName>
        <fullName evidence="3">NmrA-like domain-containing protein</fullName>
    </recommendedName>
</protein>
<dbReference type="Pfam" id="PF05368">
    <property type="entry name" value="NmrA"/>
    <property type="match status" value="1"/>
</dbReference>
<evidence type="ECO:0000259" key="3">
    <source>
        <dbReference type="Pfam" id="PF05368"/>
    </source>
</evidence>
<sequence length="331" mass="36087">MSRNICITAADGNTGFLIAELLLTNKTFSEKISSVTALTLHPHSSKAKELGQLGAKVIPHKPGRVREMVETLKKSGCDTVCLIPPAHKDKFDITSELITATEKADIPNILFLSSAGCDLAERDKQPHLRSFIDLETLVLSAKGDKSTSTGHSPCIIRAGFYAENLLNYAPQVQQEGILPIPIGKNHLFAPIALGDVAQVAGYVLSSKGENGFDDRYRGQLLVLTGPLLCTGHQLAEIASKSLGTHIEFEDISETEARRVLKAQGDSDASEVQYLLEYYSLVREGKTNYISTAAFVNVTGGHPQQPSEFFKVYEGELKSKTEIAHSAKKRRH</sequence>
<evidence type="ECO:0000256" key="1">
    <source>
        <dbReference type="ARBA" id="ARBA00006328"/>
    </source>
</evidence>
<keyword evidence="5" id="KW-1185">Reference proteome</keyword>
<name>A0A9P9DBV1_9PLEO</name>
<evidence type="ECO:0000256" key="2">
    <source>
        <dbReference type="ARBA" id="ARBA00022857"/>
    </source>
</evidence>
<dbReference type="PANTHER" id="PTHR42748">
    <property type="entry name" value="NITROGEN METABOLITE REPRESSION PROTEIN NMRA FAMILY MEMBER"/>
    <property type="match status" value="1"/>
</dbReference>
<keyword evidence="2" id="KW-0521">NADP</keyword>
<evidence type="ECO:0000313" key="5">
    <source>
        <dbReference type="Proteomes" id="UP000700596"/>
    </source>
</evidence>
<dbReference type="Proteomes" id="UP000700596">
    <property type="component" value="Unassembled WGS sequence"/>
</dbReference>
<dbReference type="EMBL" id="JAGMWT010000013">
    <property type="protein sequence ID" value="KAH7117570.1"/>
    <property type="molecule type" value="Genomic_DNA"/>
</dbReference>
<proteinExistence type="inferred from homology"/>
<dbReference type="InterPro" id="IPR036291">
    <property type="entry name" value="NAD(P)-bd_dom_sf"/>
</dbReference>
<dbReference type="AlphaFoldDB" id="A0A9P9DBV1"/>
<comment type="similarity">
    <text evidence="1">Belongs to the NmrA-type oxidoreductase family.</text>
</comment>
<dbReference type="GO" id="GO:0005634">
    <property type="term" value="C:nucleus"/>
    <property type="evidence" value="ECO:0007669"/>
    <property type="project" value="TreeGrafter"/>
</dbReference>
<evidence type="ECO:0000313" key="4">
    <source>
        <dbReference type="EMBL" id="KAH7117570.1"/>
    </source>
</evidence>